<comment type="similarity">
    <text evidence="1">Belongs to the ANT/ATPSC lysine N-methyltransferase family.</text>
</comment>
<keyword evidence="8" id="KW-1185">Reference proteome</keyword>
<dbReference type="EMBL" id="JALLBG020000085">
    <property type="protein sequence ID" value="KAL3766439.1"/>
    <property type="molecule type" value="Genomic_DNA"/>
</dbReference>
<evidence type="ECO:0000256" key="5">
    <source>
        <dbReference type="SAM" id="Phobius"/>
    </source>
</evidence>
<evidence type="ECO:0000256" key="4">
    <source>
        <dbReference type="ARBA" id="ARBA00022691"/>
    </source>
</evidence>
<evidence type="ECO:0000256" key="3">
    <source>
        <dbReference type="ARBA" id="ARBA00022679"/>
    </source>
</evidence>
<keyword evidence="5" id="KW-0812">Transmembrane</keyword>
<accession>A0ABD3MTF1</accession>
<dbReference type="CDD" id="cd02440">
    <property type="entry name" value="AdoMet_MTases"/>
    <property type="match status" value="1"/>
</dbReference>
<dbReference type="InterPro" id="IPR026170">
    <property type="entry name" value="FAM173A/B"/>
</dbReference>
<dbReference type="GO" id="GO:0016279">
    <property type="term" value="F:protein-lysine N-methyltransferase activity"/>
    <property type="evidence" value="ECO:0007669"/>
    <property type="project" value="UniProtKB-ARBA"/>
</dbReference>
<sequence>MQANDNDTTTTTTTPLLDNIYEQGTVCGHLPNNNNKYNSFLFGLGGTLFLFPHLAILLSLPPVLRRRGAPYLPTFINKQNVMFDQIRKHVSQSQLLHNMQQQTQQASSQLRFVDLGSGDGRVVFRAAREGIFVKSVGYEINPALHIIASVRRFITPRYWFNTNFYMTDLWKTNLHQYDVVAVYGFSPIMERLGHKLEQELRPGSIVVSNVFEIPGWRVSDNNMNGIGKGVHLYHVPECFDKR</sequence>
<evidence type="ECO:0000259" key="6">
    <source>
        <dbReference type="Pfam" id="PF08123"/>
    </source>
</evidence>
<evidence type="ECO:0000256" key="1">
    <source>
        <dbReference type="ARBA" id="ARBA00010633"/>
    </source>
</evidence>
<dbReference type="Proteomes" id="UP001530293">
    <property type="component" value="Unassembled WGS sequence"/>
</dbReference>
<organism evidence="7 8">
    <name type="scientific">Discostella pseudostelligera</name>
    <dbReference type="NCBI Taxonomy" id="259834"/>
    <lineage>
        <taxon>Eukaryota</taxon>
        <taxon>Sar</taxon>
        <taxon>Stramenopiles</taxon>
        <taxon>Ochrophyta</taxon>
        <taxon>Bacillariophyta</taxon>
        <taxon>Coscinodiscophyceae</taxon>
        <taxon>Thalassiosirophycidae</taxon>
        <taxon>Stephanodiscales</taxon>
        <taxon>Stephanodiscaceae</taxon>
        <taxon>Discostella</taxon>
    </lineage>
</organism>
<comment type="caution">
    <text evidence="7">The sequence shown here is derived from an EMBL/GenBank/DDBJ whole genome shotgun (WGS) entry which is preliminary data.</text>
</comment>
<evidence type="ECO:0000313" key="8">
    <source>
        <dbReference type="Proteomes" id="UP001530293"/>
    </source>
</evidence>
<keyword evidence="4" id="KW-0949">S-adenosyl-L-methionine</keyword>
<keyword evidence="5" id="KW-1133">Transmembrane helix</keyword>
<protein>
    <recommendedName>
        <fullName evidence="6">DOT1 domain-containing protein</fullName>
    </recommendedName>
</protein>
<dbReference type="InterPro" id="IPR029063">
    <property type="entry name" value="SAM-dependent_MTases_sf"/>
</dbReference>
<proteinExistence type="inferred from homology"/>
<name>A0ABD3MTF1_9STRA</name>
<evidence type="ECO:0000313" key="7">
    <source>
        <dbReference type="EMBL" id="KAL3766439.1"/>
    </source>
</evidence>
<dbReference type="AlphaFoldDB" id="A0ABD3MTF1"/>
<keyword evidence="2" id="KW-0489">Methyltransferase</keyword>
<dbReference type="GO" id="GO:0032259">
    <property type="term" value="P:methylation"/>
    <property type="evidence" value="ECO:0007669"/>
    <property type="project" value="UniProtKB-KW"/>
</dbReference>
<keyword evidence="3" id="KW-0808">Transferase</keyword>
<gene>
    <name evidence="7" type="ORF">ACHAWU_007474</name>
</gene>
<dbReference type="PANTHER" id="PTHR13610:SF9">
    <property type="entry name" value="FI06469P"/>
    <property type="match status" value="1"/>
</dbReference>
<feature type="transmembrane region" description="Helical" evidence="5">
    <location>
        <begin position="40"/>
        <end position="60"/>
    </location>
</feature>
<reference evidence="7 8" key="1">
    <citation type="submission" date="2024-10" db="EMBL/GenBank/DDBJ databases">
        <title>Updated reference genomes for cyclostephanoid diatoms.</title>
        <authorList>
            <person name="Roberts W.R."/>
            <person name="Alverson A.J."/>
        </authorList>
    </citation>
    <scope>NUCLEOTIDE SEQUENCE [LARGE SCALE GENOMIC DNA]</scope>
    <source>
        <strain evidence="7 8">AJA232-27</strain>
    </source>
</reference>
<keyword evidence="5" id="KW-0472">Membrane</keyword>
<dbReference type="PANTHER" id="PTHR13610">
    <property type="entry name" value="METHYLTRANSFERASE DOMAIN-CONTAINING PROTEIN"/>
    <property type="match status" value="1"/>
</dbReference>
<feature type="domain" description="DOT1" evidence="6">
    <location>
        <begin position="94"/>
        <end position="149"/>
    </location>
</feature>
<dbReference type="Pfam" id="PF08123">
    <property type="entry name" value="DOT1"/>
    <property type="match status" value="1"/>
</dbReference>
<dbReference type="InterPro" id="IPR025789">
    <property type="entry name" value="DOT1_dom"/>
</dbReference>
<evidence type="ECO:0000256" key="2">
    <source>
        <dbReference type="ARBA" id="ARBA00022603"/>
    </source>
</evidence>
<dbReference type="SUPFAM" id="SSF53335">
    <property type="entry name" value="S-adenosyl-L-methionine-dependent methyltransferases"/>
    <property type="match status" value="1"/>
</dbReference>
<dbReference type="Gene3D" id="3.40.50.150">
    <property type="entry name" value="Vaccinia Virus protein VP39"/>
    <property type="match status" value="1"/>
</dbReference>